<dbReference type="PANTHER" id="PTHR13610:SF11">
    <property type="entry name" value="METHYLTRANSFERASE DOMAIN-CONTAINING PROTEIN"/>
    <property type="match status" value="1"/>
</dbReference>
<dbReference type="InterPro" id="IPR029063">
    <property type="entry name" value="SAM-dependent_MTases_sf"/>
</dbReference>
<feature type="chain" id="PRO_5015195811" evidence="5">
    <location>
        <begin position="26"/>
        <end position="274"/>
    </location>
</feature>
<dbReference type="CDD" id="cd02440">
    <property type="entry name" value="AdoMet_MTases"/>
    <property type="match status" value="1"/>
</dbReference>
<feature type="signal peptide" evidence="5">
    <location>
        <begin position="1"/>
        <end position="25"/>
    </location>
</feature>
<keyword evidence="3" id="KW-0949">S-adenosyl-L-methionine</keyword>
<protein>
    <submittedName>
        <fullName evidence="7">SAM-dependent methyltransferase</fullName>
    </submittedName>
</protein>
<dbReference type="InterPro" id="IPR025714">
    <property type="entry name" value="Methyltranfer_dom"/>
</dbReference>
<accession>A0A2P7SQG8</accession>
<organism evidence="7 8">
    <name type="scientific">Kumtagia ephedrae</name>
    <dbReference type="NCBI Taxonomy" id="2116701"/>
    <lineage>
        <taxon>Bacteria</taxon>
        <taxon>Pseudomonadati</taxon>
        <taxon>Pseudomonadota</taxon>
        <taxon>Alphaproteobacteria</taxon>
        <taxon>Hyphomicrobiales</taxon>
        <taxon>Phyllobacteriaceae</taxon>
        <taxon>Kumtagia</taxon>
    </lineage>
</organism>
<proteinExistence type="predicted"/>
<evidence type="ECO:0000259" key="6">
    <source>
        <dbReference type="Pfam" id="PF13847"/>
    </source>
</evidence>
<dbReference type="GO" id="GO:0032259">
    <property type="term" value="P:methylation"/>
    <property type="evidence" value="ECO:0007669"/>
    <property type="project" value="UniProtKB-KW"/>
</dbReference>
<evidence type="ECO:0000313" key="8">
    <source>
        <dbReference type="Proteomes" id="UP000241229"/>
    </source>
</evidence>
<dbReference type="GO" id="GO:0016279">
    <property type="term" value="F:protein-lysine N-methyltransferase activity"/>
    <property type="evidence" value="ECO:0007669"/>
    <property type="project" value="InterPro"/>
</dbReference>
<dbReference type="AlphaFoldDB" id="A0A2P7SQG8"/>
<dbReference type="EMBL" id="PXYK01000003">
    <property type="protein sequence ID" value="PSJ64736.1"/>
    <property type="molecule type" value="Genomic_DNA"/>
</dbReference>
<evidence type="ECO:0000256" key="4">
    <source>
        <dbReference type="SAM" id="MobiDB-lite"/>
    </source>
</evidence>
<keyword evidence="2 7" id="KW-0808">Transferase</keyword>
<dbReference type="RefSeq" id="WP_106770780.1">
    <property type="nucleotide sequence ID" value="NZ_PXYK01000003.1"/>
</dbReference>
<evidence type="ECO:0000256" key="5">
    <source>
        <dbReference type="SAM" id="SignalP"/>
    </source>
</evidence>
<sequence length="274" mass="29485">MFNFRKIAIVCTVSALALGGPLVPAGMASDQPYSPKVGQDGKDVVWVPTPQALVDRMLEMGGVTKDDYVIDLGSGDGRTVITAARLGARAHGIEYNHDMVALSRRNAEAAGLSDRATFAQGDIFESDFSEATVITLFLLPELNLRLRPILLDMEPGTRVVSNSFDMDDWQADEQVEAGGDCTSYCNAYKWTIPAKVEGQWRLGDGELTLTQTYQMLAGTLTANGETQPISNARMDGRSITFTAGDRRYTGQVGADDTMSGSIEGGGEWSASRQG</sequence>
<evidence type="ECO:0000256" key="1">
    <source>
        <dbReference type="ARBA" id="ARBA00022603"/>
    </source>
</evidence>
<feature type="region of interest" description="Disordered" evidence="4">
    <location>
        <begin position="250"/>
        <end position="274"/>
    </location>
</feature>
<gene>
    <name evidence="7" type="ORF">C7I84_03525</name>
</gene>
<dbReference type="Proteomes" id="UP000241229">
    <property type="component" value="Unassembled WGS sequence"/>
</dbReference>
<evidence type="ECO:0000256" key="3">
    <source>
        <dbReference type="ARBA" id="ARBA00022691"/>
    </source>
</evidence>
<dbReference type="InterPro" id="IPR026170">
    <property type="entry name" value="FAM173A/B"/>
</dbReference>
<dbReference type="OrthoDB" id="281208at2"/>
<comment type="caution">
    <text evidence="7">The sequence shown here is derived from an EMBL/GenBank/DDBJ whole genome shotgun (WGS) entry which is preliminary data.</text>
</comment>
<dbReference type="Pfam" id="PF13847">
    <property type="entry name" value="Methyltransf_31"/>
    <property type="match status" value="1"/>
</dbReference>
<dbReference type="SUPFAM" id="SSF53335">
    <property type="entry name" value="S-adenosyl-L-methionine-dependent methyltransferases"/>
    <property type="match status" value="1"/>
</dbReference>
<feature type="domain" description="Methyltransferase" evidence="6">
    <location>
        <begin position="65"/>
        <end position="176"/>
    </location>
</feature>
<evidence type="ECO:0000256" key="2">
    <source>
        <dbReference type="ARBA" id="ARBA00022679"/>
    </source>
</evidence>
<dbReference type="PANTHER" id="PTHR13610">
    <property type="entry name" value="METHYLTRANSFERASE DOMAIN-CONTAINING PROTEIN"/>
    <property type="match status" value="1"/>
</dbReference>
<keyword evidence="8" id="KW-1185">Reference proteome</keyword>
<name>A0A2P7SQG8_9HYPH</name>
<keyword evidence="1 7" id="KW-0489">Methyltransferase</keyword>
<evidence type="ECO:0000313" key="7">
    <source>
        <dbReference type="EMBL" id="PSJ64736.1"/>
    </source>
</evidence>
<reference evidence="7 8" key="1">
    <citation type="submission" date="2018-03" db="EMBL/GenBank/DDBJ databases">
        <title>The draft genome of Mesorhizobium sp. 6GN-30.</title>
        <authorList>
            <person name="Liu L."/>
            <person name="Li L."/>
            <person name="Wang T."/>
            <person name="Zhang X."/>
            <person name="Liang L."/>
        </authorList>
    </citation>
    <scope>NUCLEOTIDE SEQUENCE [LARGE SCALE GENOMIC DNA]</scope>
    <source>
        <strain evidence="7 8">6GN30</strain>
    </source>
</reference>
<keyword evidence="5" id="KW-0732">Signal</keyword>
<dbReference type="Gene3D" id="3.40.50.150">
    <property type="entry name" value="Vaccinia Virus protein VP39"/>
    <property type="match status" value="1"/>
</dbReference>